<dbReference type="GO" id="GO:0000974">
    <property type="term" value="C:Prp19 complex"/>
    <property type="evidence" value="ECO:0007669"/>
    <property type="project" value="EnsemblFungi"/>
</dbReference>
<evidence type="ECO:0000256" key="8">
    <source>
        <dbReference type="ARBA" id="ARBA00038332"/>
    </source>
</evidence>
<dbReference type="Proteomes" id="UP000189580">
    <property type="component" value="Chromosome a"/>
</dbReference>
<dbReference type="InterPro" id="IPR011989">
    <property type="entry name" value="ARM-like"/>
</dbReference>
<dbReference type="KEGG" id="slb:AWJ20_1633"/>
<protein>
    <submittedName>
        <fullName evidence="13">Hsh155p</fullName>
    </submittedName>
</protein>
<proteinExistence type="inferred from homology"/>
<dbReference type="GO" id="GO:0005686">
    <property type="term" value="C:U2 snRNP"/>
    <property type="evidence" value="ECO:0007669"/>
    <property type="project" value="EnsemblFungi"/>
</dbReference>
<evidence type="ECO:0000256" key="6">
    <source>
        <dbReference type="ARBA" id="ARBA00023187"/>
    </source>
</evidence>
<dbReference type="EMBL" id="CP014501">
    <property type="protein sequence ID" value="ANB13347.1"/>
    <property type="molecule type" value="Genomic_DNA"/>
</dbReference>
<dbReference type="InterPro" id="IPR021133">
    <property type="entry name" value="HEAT_type_2"/>
</dbReference>
<dbReference type="RefSeq" id="XP_018735824.1">
    <property type="nucleotide sequence ID" value="XM_018878530.1"/>
</dbReference>
<feature type="repeat" description="HEAT" evidence="9">
    <location>
        <begin position="691"/>
        <end position="729"/>
    </location>
</feature>
<evidence type="ECO:0000256" key="9">
    <source>
        <dbReference type="PROSITE-ProRule" id="PRU00103"/>
    </source>
</evidence>
<keyword evidence="7" id="KW-0539">Nucleus</keyword>
<dbReference type="Gene3D" id="1.25.10.10">
    <property type="entry name" value="Leucine-rich Repeat Variant"/>
    <property type="match status" value="3"/>
</dbReference>
<evidence type="ECO:0000256" key="2">
    <source>
        <dbReference type="ARBA" id="ARBA00005754"/>
    </source>
</evidence>
<feature type="region of interest" description="Disordered" evidence="10">
    <location>
        <begin position="204"/>
        <end position="224"/>
    </location>
</feature>
<name>A0A161HK89_9ASCO</name>
<comment type="similarity">
    <text evidence="8">Belongs to the phosphatase 2A regulatory subunit A family.</text>
</comment>
<dbReference type="GO" id="GO:0045292">
    <property type="term" value="P:mRNA cis splicing, via spliceosome"/>
    <property type="evidence" value="ECO:0007669"/>
    <property type="project" value="EnsemblFungi"/>
</dbReference>
<accession>A0A161HK89</accession>
<organism evidence="13 14">
    <name type="scientific">Sugiyamaella lignohabitans</name>
    <dbReference type="NCBI Taxonomy" id="796027"/>
    <lineage>
        <taxon>Eukaryota</taxon>
        <taxon>Fungi</taxon>
        <taxon>Dikarya</taxon>
        <taxon>Ascomycota</taxon>
        <taxon>Saccharomycotina</taxon>
        <taxon>Dipodascomycetes</taxon>
        <taxon>Dipodascales</taxon>
        <taxon>Trichomonascaceae</taxon>
        <taxon>Sugiyamaella</taxon>
    </lineage>
</organism>
<dbReference type="GO" id="GO:0071014">
    <property type="term" value="C:post-mRNA release spliceosomal complex"/>
    <property type="evidence" value="ECO:0007669"/>
    <property type="project" value="EnsemblFungi"/>
</dbReference>
<feature type="compositionally biased region" description="Basic and acidic residues" evidence="10">
    <location>
        <begin position="65"/>
        <end position="90"/>
    </location>
</feature>
<evidence type="ECO:0000256" key="7">
    <source>
        <dbReference type="ARBA" id="ARBA00023242"/>
    </source>
</evidence>
<evidence type="ECO:0000313" key="13">
    <source>
        <dbReference type="EMBL" id="ANB13347.1"/>
    </source>
</evidence>
<dbReference type="InterPro" id="IPR015016">
    <property type="entry name" value="SF3b_su1"/>
</dbReference>
<dbReference type="AlphaFoldDB" id="A0A161HK89"/>
<dbReference type="SUPFAM" id="SSF48371">
    <property type="entry name" value="ARM repeat"/>
    <property type="match status" value="1"/>
</dbReference>
<dbReference type="InterPro" id="IPR038737">
    <property type="entry name" value="SF3b_su1-like"/>
</dbReference>
<evidence type="ECO:0000256" key="5">
    <source>
        <dbReference type="ARBA" id="ARBA00022737"/>
    </source>
</evidence>
<comment type="similarity">
    <text evidence="2">Belongs to the SF3B1 family.</text>
</comment>
<comment type="subcellular location">
    <subcellularLocation>
        <location evidence="1">Nucleus</location>
    </subcellularLocation>
</comment>
<dbReference type="Pfam" id="PF22646">
    <property type="entry name" value="PPP2R1A-like_HEAT"/>
    <property type="match status" value="1"/>
</dbReference>
<evidence type="ECO:0000256" key="10">
    <source>
        <dbReference type="SAM" id="MobiDB-lite"/>
    </source>
</evidence>
<dbReference type="GO" id="GO:0071004">
    <property type="term" value="C:U2-type prespliceosome"/>
    <property type="evidence" value="ECO:0007669"/>
    <property type="project" value="EnsemblFungi"/>
</dbReference>
<feature type="compositionally biased region" description="Pro residues" evidence="10">
    <location>
        <begin position="142"/>
        <end position="160"/>
    </location>
</feature>
<evidence type="ECO:0000313" key="14">
    <source>
        <dbReference type="Proteomes" id="UP000189580"/>
    </source>
</evidence>
<reference evidence="13 14" key="1">
    <citation type="submission" date="2016-02" db="EMBL/GenBank/DDBJ databases">
        <title>Complete genome sequence and transcriptome regulation of the pentose utilising yeast Sugiyamaella lignohabitans.</title>
        <authorList>
            <person name="Bellasio M."/>
            <person name="Peymann A."/>
            <person name="Valli M."/>
            <person name="Sipitzky M."/>
            <person name="Graf A."/>
            <person name="Sauer M."/>
            <person name="Marx H."/>
            <person name="Mattanovich D."/>
        </authorList>
    </citation>
    <scope>NUCLEOTIDE SEQUENCE [LARGE SCALE GENOMIC DNA]</scope>
    <source>
        <strain evidence="13 14">CBS 10342</strain>
    </source>
</reference>
<feature type="compositionally biased region" description="Basic and acidic residues" evidence="10">
    <location>
        <begin position="97"/>
        <end position="129"/>
    </location>
</feature>
<keyword evidence="14" id="KW-1185">Reference proteome</keyword>
<keyword evidence="4" id="KW-0747">Spliceosome</keyword>
<evidence type="ECO:0000259" key="11">
    <source>
        <dbReference type="Pfam" id="PF08920"/>
    </source>
</evidence>
<dbReference type="GO" id="GO:0003729">
    <property type="term" value="F:mRNA binding"/>
    <property type="evidence" value="ECO:0007669"/>
    <property type="project" value="EnsemblFungi"/>
</dbReference>
<dbReference type="InterPro" id="IPR054573">
    <property type="entry name" value="PP2A/SF3B1-like_HEAT"/>
</dbReference>
<dbReference type="FunFam" id="1.25.10.10:FF:000066">
    <property type="entry name" value="Splicing factor 3B subunit 1"/>
    <property type="match status" value="1"/>
</dbReference>
<dbReference type="PROSITE" id="PS50077">
    <property type="entry name" value="HEAT_REPEAT"/>
    <property type="match status" value="1"/>
</dbReference>
<dbReference type="OrthoDB" id="438939at2759"/>
<dbReference type="InterPro" id="IPR016024">
    <property type="entry name" value="ARM-type_fold"/>
</dbReference>
<gene>
    <name evidence="13" type="primary">HSH155</name>
    <name evidence="13" type="ORF">AWJ20_1633</name>
</gene>
<evidence type="ECO:0000256" key="3">
    <source>
        <dbReference type="ARBA" id="ARBA00022664"/>
    </source>
</evidence>
<evidence type="ECO:0000259" key="12">
    <source>
        <dbReference type="Pfam" id="PF22646"/>
    </source>
</evidence>
<dbReference type="GO" id="GO:0000245">
    <property type="term" value="P:spliceosomal complex assembly"/>
    <property type="evidence" value="ECO:0007669"/>
    <property type="project" value="EnsemblFungi"/>
</dbReference>
<dbReference type="PANTHER" id="PTHR12097">
    <property type="entry name" value="SPLICING FACTOR 3B, SUBUNIT 1-RELATED"/>
    <property type="match status" value="1"/>
</dbReference>
<dbReference type="FunFam" id="1.25.10.10:FF:000069">
    <property type="entry name" value="Splicing factor 3B subunit 1"/>
    <property type="match status" value="1"/>
</dbReference>
<dbReference type="Pfam" id="PF13513">
    <property type="entry name" value="HEAT_EZ"/>
    <property type="match status" value="1"/>
</dbReference>
<dbReference type="FunFam" id="1.25.10.10:FF:000073">
    <property type="entry name" value="Splicing factor 3b, subunit 1"/>
    <property type="match status" value="1"/>
</dbReference>
<keyword evidence="6" id="KW-0508">mRNA splicing</keyword>
<evidence type="ECO:0000256" key="4">
    <source>
        <dbReference type="ARBA" id="ARBA00022728"/>
    </source>
</evidence>
<dbReference type="Pfam" id="PF08920">
    <property type="entry name" value="SF3b1"/>
    <property type="match status" value="1"/>
</dbReference>
<feature type="region of interest" description="Disordered" evidence="10">
    <location>
        <begin position="65"/>
        <end position="172"/>
    </location>
</feature>
<feature type="domain" description="Splicing factor 3B subunit 1" evidence="11">
    <location>
        <begin position="183"/>
        <end position="284"/>
    </location>
</feature>
<feature type="domain" description="Phosphatase PP2A regulatory subunit A/Splicing factor 3B subunit 1-like HEAT repeat" evidence="12">
    <location>
        <begin position="928"/>
        <end position="1005"/>
    </location>
</feature>
<evidence type="ECO:0000256" key="1">
    <source>
        <dbReference type="ARBA" id="ARBA00004123"/>
    </source>
</evidence>
<keyword evidence="3" id="KW-0507">mRNA processing</keyword>
<keyword evidence="5" id="KW-0677">Repeat</keyword>
<sequence length="1143" mass="128838">MSEGMSYKVFKVLGDHISNDIEPEDVNGLKSRRRLVAQYTVPKDMVDELVDDDDDFDPLADRVKKKTIADRETSYQKRRFNRELSPERGQTENGEVDESRRYEEIMEERELEREEKRVTELIARKKQEEAESEGATIDGDRTPPPGDRTPPPEDTTPPPEPARKRRWDVGPADIKESTRVGVKKSRWDQPPNEVASMVKVRKSRWDQHPGPQTETPTIASPEEEEDSVKSLFTNELLDKLLPSDGYVIATPPANYVPIRITAHKLLSDPSNSGGTNGFVMLEDNSALAMAEASKELPTEISGIGELQYFKESDRKHFSKLLETTDPNSLSVDELKERKVMKLLLKIKNGAPPVRKSALRQFTDQAKYFGPKILFNQILPLLMEGSLEDQERHNLVKVIDRVLYKLGDLIRPYTHKILVVIEPLLIDEDLYARAEGREIISNLSKAAGLAHMIATMRPDIDHDDEYVRNATARSFAIVASTLGIPSLLPFLKAVCHSKKSWQARHTGVKIVQQIAILMGCSILPHLEGLVSCIGDGLTDQELKVRMITALALSSLAEAATPYGIESFEQILQPLWSGVRRHRGKGLAAFIRCIGFIIPLMDPEYANFYTREVMNILLREFNSPDEEMKKTVLKVIQQCAGTEGITPQYLREEVLPPFFKNFWVRRLALDRRNFRLVVDTTVELAQKVGGAEIIERIVDILKDESEPFRKMAVETVDKVISSLDANDISGRTEERLVDGILTAFQEQTVEDPVILNGFGTTVNALGYRTKPYIPQIVSSILFRLSNQSPAIRQQSADLIARIAVVMKKCDEDVLMGKLGQILYEQLGEEYPDVLGSILGALRSIVAVVGLNSMQPPIRDLLPRLTPILRNRHEKVQENAIDLVGRIADRGSEFVSAREWMRICFELLDMLKAPRKSIRRAANNTFGYIAKAIGPQDVLATLLSNLRVQERQSRVCTAVAIGIVAETCAPFTVLPALMNEYRVPELNVQHGVLKSMTFMFEYVGDMAKDYIYAVVPLIEDALTERDLVHRQTAATVVKHLALGCVGLGCEDAMIHFLNLIFPNIFVTSPHVINRLLEGIDGLRNSLGVGVTMNYIWAGLFQAAKKVRTPYWRMYNSAYVQSADAIVPYYPELEEPEYHRHELDIWI</sequence>
<dbReference type="GO" id="GO:0140727">
    <property type="term" value="P:siRNA-mediated pericentric heterochromatin formation"/>
    <property type="evidence" value="ECO:0007669"/>
    <property type="project" value="EnsemblFungi"/>
</dbReference>
<dbReference type="GeneID" id="30033457"/>